<reference evidence="3" key="3">
    <citation type="submission" date="2021-05" db="UniProtKB">
        <authorList>
            <consortium name="EnsemblPlants"/>
        </authorList>
    </citation>
    <scope>IDENTIFICATION</scope>
    <source>
        <strain evidence="3">cv. B73</strain>
    </source>
</reference>
<evidence type="ECO:0000256" key="2">
    <source>
        <dbReference type="SAM" id="MobiDB-lite"/>
    </source>
</evidence>
<feature type="region of interest" description="Disordered" evidence="2">
    <location>
        <begin position="1"/>
        <end position="59"/>
    </location>
</feature>
<evidence type="ECO:0000256" key="1">
    <source>
        <dbReference type="ARBA" id="ARBA00023242"/>
    </source>
</evidence>
<sequence length="105" mass="11385">MVSTSSTPHPLDPSVPAVVGGGKEEEEEAVESCAAAAATPLPPVGIDDEEEGPRRVRKPYTITKSRESWTDPEHDKFLEALQLYSFEEPTGVVSGDYSKSVRRTP</sequence>
<accession>A0A804R192</accession>
<dbReference type="AlphaFoldDB" id="A0A804R192"/>
<proteinExistence type="predicted"/>
<reference evidence="4" key="1">
    <citation type="journal article" date="2009" name="Science">
        <title>The B73 maize genome: complexity, diversity, and dynamics.</title>
        <authorList>
            <person name="Schnable P.S."/>
            <person name="Ware D."/>
            <person name="Fulton R.S."/>
            <person name="Stein J.C."/>
            <person name="Wei F."/>
            <person name="Pasternak S."/>
            <person name="Liang C."/>
            <person name="Zhang J."/>
            <person name="Fulton L."/>
            <person name="Graves T.A."/>
            <person name="Minx P."/>
            <person name="Reily A.D."/>
            <person name="Courtney L."/>
            <person name="Kruchowski S.S."/>
            <person name="Tomlinson C."/>
            <person name="Strong C."/>
            <person name="Delehaunty K."/>
            <person name="Fronick C."/>
            <person name="Courtney B."/>
            <person name="Rock S.M."/>
            <person name="Belter E."/>
            <person name="Du F."/>
            <person name="Kim K."/>
            <person name="Abbott R.M."/>
            <person name="Cotton M."/>
            <person name="Levy A."/>
            <person name="Marchetto P."/>
            <person name="Ochoa K."/>
            <person name="Jackson S.M."/>
            <person name="Gillam B."/>
            <person name="Chen W."/>
            <person name="Yan L."/>
            <person name="Higginbotham J."/>
            <person name="Cardenas M."/>
            <person name="Waligorski J."/>
            <person name="Applebaum E."/>
            <person name="Phelps L."/>
            <person name="Falcone J."/>
            <person name="Kanchi K."/>
            <person name="Thane T."/>
            <person name="Scimone A."/>
            <person name="Thane N."/>
            <person name="Henke J."/>
            <person name="Wang T."/>
            <person name="Ruppert J."/>
            <person name="Shah N."/>
            <person name="Rotter K."/>
            <person name="Hodges J."/>
            <person name="Ingenthron E."/>
            <person name="Cordes M."/>
            <person name="Kohlberg S."/>
            <person name="Sgro J."/>
            <person name="Delgado B."/>
            <person name="Mead K."/>
            <person name="Chinwalla A."/>
            <person name="Leonard S."/>
            <person name="Crouse K."/>
            <person name="Collura K."/>
            <person name="Kudrna D."/>
            <person name="Currie J."/>
            <person name="He R."/>
            <person name="Angelova A."/>
            <person name="Rajasekar S."/>
            <person name="Mueller T."/>
            <person name="Lomeli R."/>
            <person name="Scara G."/>
            <person name="Ko A."/>
            <person name="Delaney K."/>
            <person name="Wissotski M."/>
            <person name="Lopez G."/>
            <person name="Campos D."/>
            <person name="Braidotti M."/>
            <person name="Ashley E."/>
            <person name="Golser W."/>
            <person name="Kim H."/>
            <person name="Lee S."/>
            <person name="Lin J."/>
            <person name="Dujmic Z."/>
            <person name="Kim W."/>
            <person name="Talag J."/>
            <person name="Zuccolo A."/>
            <person name="Fan C."/>
            <person name="Sebastian A."/>
            <person name="Kramer M."/>
            <person name="Spiegel L."/>
            <person name="Nascimento L."/>
            <person name="Zutavern T."/>
            <person name="Miller B."/>
            <person name="Ambroise C."/>
            <person name="Muller S."/>
            <person name="Spooner W."/>
            <person name="Narechania A."/>
            <person name="Ren L."/>
            <person name="Wei S."/>
            <person name="Kumari S."/>
            <person name="Faga B."/>
            <person name="Levy M.J."/>
            <person name="McMahan L."/>
            <person name="Van Buren P."/>
            <person name="Vaughn M.W."/>
            <person name="Ying K."/>
            <person name="Yeh C.-T."/>
            <person name="Emrich S.J."/>
            <person name="Jia Y."/>
            <person name="Kalyanaraman A."/>
            <person name="Hsia A.-P."/>
            <person name="Barbazuk W.B."/>
            <person name="Baucom R.S."/>
            <person name="Brutnell T.P."/>
            <person name="Carpita N.C."/>
            <person name="Chaparro C."/>
            <person name="Chia J.-M."/>
            <person name="Deragon J.-M."/>
            <person name="Estill J.C."/>
            <person name="Fu Y."/>
            <person name="Jeddeloh J.A."/>
            <person name="Han Y."/>
            <person name="Lee H."/>
            <person name="Li P."/>
            <person name="Lisch D.R."/>
            <person name="Liu S."/>
            <person name="Liu Z."/>
            <person name="Nagel D.H."/>
            <person name="McCann M.C."/>
            <person name="SanMiguel P."/>
            <person name="Myers A.M."/>
            <person name="Nettleton D."/>
            <person name="Nguyen J."/>
            <person name="Penning B.W."/>
            <person name="Ponnala L."/>
            <person name="Schneider K.L."/>
            <person name="Schwartz D.C."/>
            <person name="Sharma A."/>
            <person name="Soderlund C."/>
            <person name="Springer N.M."/>
            <person name="Sun Q."/>
            <person name="Wang H."/>
            <person name="Waterman M."/>
            <person name="Westerman R."/>
            <person name="Wolfgruber T.K."/>
            <person name="Yang L."/>
            <person name="Yu Y."/>
            <person name="Zhang L."/>
            <person name="Zhou S."/>
            <person name="Zhu Q."/>
            <person name="Bennetzen J.L."/>
            <person name="Dawe R.K."/>
            <person name="Jiang J."/>
            <person name="Jiang N."/>
            <person name="Presting G.G."/>
            <person name="Wessler S.R."/>
            <person name="Aluru S."/>
            <person name="Martienssen R.A."/>
            <person name="Clifton S.W."/>
            <person name="McCombie W.R."/>
            <person name="Wing R.A."/>
            <person name="Wilson R.K."/>
        </authorList>
    </citation>
    <scope>NUCLEOTIDE SEQUENCE [LARGE SCALE GENOMIC DNA]</scope>
    <source>
        <strain evidence="4">cv. B73</strain>
    </source>
</reference>
<dbReference type="EnsemblPlants" id="Zm00001eb379300_T002">
    <property type="protein sequence ID" value="Zm00001eb379300_P002"/>
    <property type="gene ID" value="Zm00001eb379300"/>
</dbReference>
<keyword evidence="1" id="KW-0539">Nucleus</keyword>
<dbReference type="Proteomes" id="UP000007305">
    <property type="component" value="Chromosome 9"/>
</dbReference>
<organism evidence="3 4">
    <name type="scientific">Zea mays</name>
    <name type="common">Maize</name>
    <dbReference type="NCBI Taxonomy" id="4577"/>
    <lineage>
        <taxon>Eukaryota</taxon>
        <taxon>Viridiplantae</taxon>
        <taxon>Streptophyta</taxon>
        <taxon>Embryophyta</taxon>
        <taxon>Tracheophyta</taxon>
        <taxon>Spermatophyta</taxon>
        <taxon>Magnoliopsida</taxon>
        <taxon>Liliopsida</taxon>
        <taxon>Poales</taxon>
        <taxon>Poaceae</taxon>
        <taxon>PACMAD clade</taxon>
        <taxon>Panicoideae</taxon>
        <taxon>Andropogonodae</taxon>
        <taxon>Andropogoneae</taxon>
        <taxon>Tripsacinae</taxon>
        <taxon>Zea</taxon>
    </lineage>
</organism>
<protein>
    <submittedName>
        <fullName evidence="3">Uncharacterized protein</fullName>
    </submittedName>
</protein>
<keyword evidence="4" id="KW-1185">Reference proteome</keyword>
<dbReference type="PANTHER" id="PTHR12802:SF121">
    <property type="entry name" value="OS06G0105800 PROTEIN"/>
    <property type="match status" value="1"/>
</dbReference>
<evidence type="ECO:0000313" key="4">
    <source>
        <dbReference type="Proteomes" id="UP000007305"/>
    </source>
</evidence>
<evidence type="ECO:0000313" key="3">
    <source>
        <dbReference type="EnsemblPlants" id="Zm00001eb379300_P002"/>
    </source>
</evidence>
<dbReference type="PANTHER" id="PTHR12802">
    <property type="entry name" value="SWI/SNF COMPLEX-RELATED"/>
    <property type="match status" value="1"/>
</dbReference>
<name>A0A804R192_MAIZE</name>
<dbReference type="Gramene" id="Zm00001eb379300_T002">
    <property type="protein sequence ID" value="Zm00001eb379300_P002"/>
    <property type="gene ID" value="Zm00001eb379300"/>
</dbReference>
<reference evidence="3" key="2">
    <citation type="submission" date="2019-07" db="EMBL/GenBank/DDBJ databases">
        <authorList>
            <person name="Seetharam A."/>
            <person name="Woodhouse M."/>
            <person name="Cannon E."/>
        </authorList>
    </citation>
    <scope>NUCLEOTIDE SEQUENCE [LARGE SCALE GENOMIC DNA]</scope>
    <source>
        <strain evidence="3">cv. B73</strain>
    </source>
</reference>